<dbReference type="AlphaFoldDB" id="A0A857MD05"/>
<dbReference type="RefSeq" id="WP_005182226.1">
    <property type="nucleotide sequence ID" value="NZ_CP045804.1"/>
</dbReference>
<proteinExistence type="predicted"/>
<reference evidence="1" key="1">
    <citation type="journal article" date="2021" name="Nat. Microbiol.">
        <title>Cocultivation of an ultrasmall environmental parasitic bacterium with lytic ability against bacteria associated with wastewater foams.</title>
        <authorList>
            <person name="Batinovic S."/>
            <person name="Rose J.J.A."/>
            <person name="Ratcliffe J."/>
            <person name="Seviour R.J."/>
            <person name="Petrovski S."/>
        </authorList>
    </citation>
    <scope>NUCLEOTIDE SEQUENCE</scope>
    <source>
        <strain evidence="1">CON44</strain>
    </source>
</reference>
<protein>
    <submittedName>
        <fullName evidence="1">Uncharacterized protein</fullName>
    </submittedName>
</protein>
<accession>A0A857MD05</accession>
<evidence type="ECO:0000313" key="1">
    <source>
        <dbReference type="EMBL" id="QHN40283.1"/>
    </source>
</evidence>
<gene>
    <name evidence="1" type="ORF">GII30_15005</name>
</gene>
<sequence length="327" mass="36224">MTTDDQEPLGSRVPLPEPLRRQLAEVQRQLADIAPKITLVDSAVRTAIQPLIGKHSPFAKYVEEQNAILARSIQPLIDARAIWGEQLAAQQQAISKSLGPAFEAMRRYFLPPNLQHIQHFDVDQIKAVVSDDGIALYGVPRLAIAKAIIDAPDSAARRKVLEDHCSEISVDCRNLAENYACEAIVKLQPYAIEALDAFDAGLHAAAQSLAANLVESALNVRFGDDRYKYTPSKKNTTKEAYDEFTVREFIAFGPVWETYQQYFVRNGDPVPETFSRNATAHTVDEVQYTKVNAVQGLMIACALLYRLDEENAALEQTAAGVTGQLRD</sequence>
<organism evidence="1">
    <name type="scientific">Gordonia amarae</name>
    <dbReference type="NCBI Taxonomy" id="36821"/>
    <lineage>
        <taxon>Bacteria</taxon>
        <taxon>Bacillati</taxon>
        <taxon>Actinomycetota</taxon>
        <taxon>Actinomycetes</taxon>
        <taxon>Mycobacteriales</taxon>
        <taxon>Gordoniaceae</taxon>
        <taxon>Gordonia</taxon>
    </lineage>
</organism>
<dbReference type="EMBL" id="CP045810">
    <property type="protein sequence ID" value="QHN40283.1"/>
    <property type="molecule type" value="Genomic_DNA"/>
</dbReference>
<name>A0A857MD05_9ACTN</name>